<gene>
    <name evidence="2" type="ORF">NE686_13055</name>
</gene>
<evidence type="ECO:0000313" key="3">
    <source>
        <dbReference type="Proteomes" id="UP001524478"/>
    </source>
</evidence>
<proteinExistence type="predicted"/>
<feature type="transmembrane region" description="Helical" evidence="1">
    <location>
        <begin position="37"/>
        <end position="56"/>
    </location>
</feature>
<keyword evidence="1" id="KW-0472">Membrane</keyword>
<name>A0ABT1SC14_9FIRM</name>
<keyword evidence="1" id="KW-1133">Transmembrane helix</keyword>
<organism evidence="2 3">
    <name type="scientific">Tissierella carlieri</name>
    <dbReference type="NCBI Taxonomy" id="689904"/>
    <lineage>
        <taxon>Bacteria</taxon>
        <taxon>Bacillati</taxon>
        <taxon>Bacillota</taxon>
        <taxon>Tissierellia</taxon>
        <taxon>Tissierellales</taxon>
        <taxon>Tissierellaceae</taxon>
        <taxon>Tissierella</taxon>
    </lineage>
</organism>
<comment type="caution">
    <text evidence="2">The sequence shown here is derived from an EMBL/GenBank/DDBJ whole genome shotgun (WGS) entry which is preliminary data.</text>
</comment>
<evidence type="ECO:0000313" key="2">
    <source>
        <dbReference type="EMBL" id="MCQ4924023.1"/>
    </source>
</evidence>
<keyword evidence="3" id="KW-1185">Reference proteome</keyword>
<protein>
    <submittedName>
        <fullName evidence="2">Uncharacterized protein</fullName>
    </submittedName>
</protein>
<dbReference type="Proteomes" id="UP001524478">
    <property type="component" value="Unassembled WGS sequence"/>
</dbReference>
<reference evidence="2 3" key="1">
    <citation type="submission" date="2022-06" db="EMBL/GenBank/DDBJ databases">
        <title>Isolation of gut microbiota from human fecal samples.</title>
        <authorList>
            <person name="Pamer E.G."/>
            <person name="Barat B."/>
            <person name="Waligurski E."/>
            <person name="Medina S."/>
            <person name="Paddock L."/>
            <person name="Mostad J."/>
        </authorList>
    </citation>
    <scope>NUCLEOTIDE SEQUENCE [LARGE SCALE GENOMIC DNA]</scope>
    <source>
        <strain evidence="2 3">DFI.7.95</strain>
    </source>
</reference>
<keyword evidence="1" id="KW-0812">Transmembrane</keyword>
<dbReference type="RefSeq" id="WP_256311852.1">
    <property type="nucleotide sequence ID" value="NZ_JANGAC010000010.1"/>
</dbReference>
<evidence type="ECO:0000256" key="1">
    <source>
        <dbReference type="SAM" id="Phobius"/>
    </source>
</evidence>
<dbReference type="EMBL" id="JANGAC010000010">
    <property type="protein sequence ID" value="MCQ4924023.1"/>
    <property type="molecule type" value="Genomic_DNA"/>
</dbReference>
<feature type="transmembrane region" description="Helical" evidence="1">
    <location>
        <begin position="9"/>
        <end position="31"/>
    </location>
</feature>
<sequence length="61" mass="6778">MMNKEKNKIILQTVLGVLAIIIGGFLGLILLPGFSEFKMTIFVLLCIVLGYLFSFISKKIS</sequence>
<accession>A0ABT1SC14</accession>